<sequence>TSITSEILTPTSIDRSANTLEQSVLNRDDIYENFFPSCLPDAEENQVIVAKQTLNNPEKNYSLADNRLNSKSQSQVRTLCDVQSY</sequence>
<reference evidence="1" key="1">
    <citation type="submission" date="2021-02" db="EMBL/GenBank/DDBJ databases">
        <authorList>
            <person name="Nowell W R."/>
        </authorList>
    </citation>
    <scope>NUCLEOTIDE SEQUENCE</scope>
</reference>
<name>A0A8S3IMD7_9BILA</name>
<dbReference type="AlphaFoldDB" id="A0A8S3IMD7"/>
<feature type="non-terminal residue" evidence="1">
    <location>
        <position position="1"/>
    </location>
</feature>
<evidence type="ECO:0000313" key="2">
    <source>
        <dbReference type="Proteomes" id="UP000676336"/>
    </source>
</evidence>
<accession>A0A8S3IMD7</accession>
<dbReference type="Proteomes" id="UP000676336">
    <property type="component" value="Unassembled WGS sequence"/>
</dbReference>
<organism evidence="1 2">
    <name type="scientific">Rotaria magnacalcarata</name>
    <dbReference type="NCBI Taxonomy" id="392030"/>
    <lineage>
        <taxon>Eukaryota</taxon>
        <taxon>Metazoa</taxon>
        <taxon>Spiralia</taxon>
        <taxon>Gnathifera</taxon>
        <taxon>Rotifera</taxon>
        <taxon>Eurotatoria</taxon>
        <taxon>Bdelloidea</taxon>
        <taxon>Philodinida</taxon>
        <taxon>Philodinidae</taxon>
        <taxon>Rotaria</taxon>
    </lineage>
</organism>
<protein>
    <submittedName>
        <fullName evidence="1">Uncharacterized protein</fullName>
    </submittedName>
</protein>
<proteinExistence type="predicted"/>
<dbReference type="EMBL" id="CAJOBI010333299">
    <property type="protein sequence ID" value="CAF5201965.1"/>
    <property type="molecule type" value="Genomic_DNA"/>
</dbReference>
<gene>
    <name evidence="1" type="ORF">SMN809_LOCUS75777</name>
</gene>
<evidence type="ECO:0000313" key="1">
    <source>
        <dbReference type="EMBL" id="CAF5201965.1"/>
    </source>
</evidence>
<comment type="caution">
    <text evidence="1">The sequence shown here is derived from an EMBL/GenBank/DDBJ whole genome shotgun (WGS) entry which is preliminary data.</text>
</comment>